<evidence type="ECO:0000313" key="3">
    <source>
        <dbReference type="Proteomes" id="UP001607302"/>
    </source>
</evidence>
<evidence type="ECO:0000256" key="1">
    <source>
        <dbReference type="SAM" id="MobiDB-lite"/>
    </source>
</evidence>
<dbReference type="AlphaFoldDB" id="A0ABD2ADY8"/>
<protein>
    <submittedName>
        <fullName evidence="2">Uncharacterized protein</fullName>
    </submittedName>
</protein>
<accession>A0ABD2ADY8</accession>
<reference evidence="2 3" key="1">
    <citation type="journal article" date="2024" name="Ann. Entomol. Soc. Am.">
        <title>Genomic analyses of the southern and eastern yellowjacket wasps (Hymenoptera: Vespidae) reveal evolutionary signatures of social life.</title>
        <authorList>
            <person name="Catto M.A."/>
            <person name="Caine P.B."/>
            <person name="Orr S.E."/>
            <person name="Hunt B.G."/>
            <person name="Goodisman M.A.D."/>
        </authorList>
    </citation>
    <scope>NUCLEOTIDE SEQUENCE [LARGE SCALE GENOMIC DNA]</scope>
    <source>
        <strain evidence="2">233</strain>
        <tissue evidence="2">Head and thorax</tissue>
    </source>
</reference>
<comment type="caution">
    <text evidence="2">The sequence shown here is derived from an EMBL/GenBank/DDBJ whole genome shotgun (WGS) entry which is preliminary data.</text>
</comment>
<organism evidence="2 3">
    <name type="scientific">Vespula squamosa</name>
    <name type="common">Southern yellow jacket</name>
    <name type="synonym">Wasp</name>
    <dbReference type="NCBI Taxonomy" id="30214"/>
    <lineage>
        <taxon>Eukaryota</taxon>
        <taxon>Metazoa</taxon>
        <taxon>Ecdysozoa</taxon>
        <taxon>Arthropoda</taxon>
        <taxon>Hexapoda</taxon>
        <taxon>Insecta</taxon>
        <taxon>Pterygota</taxon>
        <taxon>Neoptera</taxon>
        <taxon>Endopterygota</taxon>
        <taxon>Hymenoptera</taxon>
        <taxon>Apocrita</taxon>
        <taxon>Aculeata</taxon>
        <taxon>Vespoidea</taxon>
        <taxon>Vespidae</taxon>
        <taxon>Vespinae</taxon>
        <taxon>Vespula</taxon>
    </lineage>
</organism>
<proteinExistence type="predicted"/>
<evidence type="ECO:0000313" key="2">
    <source>
        <dbReference type="EMBL" id="KAL2718824.1"/>
    </source>
</evidence>
<keyword evidence="3" id="KW-1185">Reference proteome</keyword>
<dbReference type="Proteomes" id="UP001607302">
    <property type="component" value="Unassembled WGS sequence"/>
</dbReference>
<feature type="region of interest" description="Disordered" evidence="1">
    <location>
        <begin position="155"/>
        <end position="175"/>
    </location>
</feature>
<dbReference type="EMBL" id="JAUDFV010000151">
    <property type="protein sequence ID" value="KAL2718824.1"/>
    <property type="molecule type" value="Genomic_DNA"/>
</dbReference>
<gene>
    <name evidence="2" type="ORF">V1478_011243</name>
</gene>
<sequence length="240" mass="28765">MDKKETWVEKYTGDLLARRRMEMREKRILRASHVYPKAVTYEREKCFSEEIKRETKRNEKRDGKYTFKSSHVAMHVSQNYVISAFDIVDRIEWNSLHPYKNERRMKFQRRNFYKITLSQMERRNNETLNVSTNDPSISSLLAGCPRCSRHREIHRRRKEEEEGEEEDHSETNGLSSLCKSDRSWKTFKRNKSRTIVVPLSDKKERSREDIYEDVHPRKGEATLRSWSFLNGAITASRRTL</sequence>
<name>A0ABD2ADY8_VESSQ</name>